<organism evidence="1 2">
    <name type="scientific">Auriscalpium vulgare</name>
    <dbReference type="NCBI Taxonomy" id="40419"/>
    <lineage>
        <taxon>Eukaryota</taxon>
        <taxon>Fungi</taxon>
        <taxon>Dikarya</taxon>
        <taxon>Basidiomycota</taxon>
        <taxon>Agaricomycotina</taxon>
        <taxon>Agaricomycetes</taxon>
        <taxon>Russulales</taxon>
        <taxon>Auriscalpiaceae</taxon>
        <taxon>Auriscalpium</taxon>
    </lineage>
</organism>
<sequence length="873" mass="97005">MEVEDDDDGDYVPNPMDEEDEEDELAQQLAQESEADSSGNVRIGAILRTMIELNALSGNTPEDTPVGDDASGVRFLSLEQLLNRVGGFNVAALERNGELAREAEVAVDEEDDDEADGEDVEEPEEEYVYSSQALRREAPRWFKPVTEPQATGVQLLSSARSGQRNIARIIQSRSNGSRRPYREDLSGHLIPNSKGTAVASYDYNVYCGQFSGDSSFYYTCCQDFKLHVYDTTAPPLKPDPPRVELVGRRRRVQVNHEQTTMTELKTIQGNPGQWTVTDSHLSSDNERQVLSSLPMTQVAINFADPRRRRTLWGYDEGFGIWSCRFSADGNEVVAGGSGKIFVYDLLADKRTVKIEAHGDDVNSCCWADTASGNVLISASDDTFLKVWDRRSLGSSPKPSGVLIGHTEGITNVSAKGDGRYVISNGKDQALRLWDLRKMRTNAEYEAVANIDYGIRNFDYRYSHYPKPRRLAHPQDCSVMTYRGHSVMQTLIRCHFSPAETTGGQYLYSGSADGRIHIWSLDGQVVQVLDRSQTLPMTFDPSGPEPEDTTGASNNVCVRDVSWHSREPVLMSAGWESGRGGSMVARHEWKGLAKMPGALEDYVTRHRAETEEVASRRRTILMTAGRENYGFPEGYFVINSVASKRLLDVAGDSVEDGAEVILWPQKESSLVESTHSPTVFFIDTSGALCSRSSGHAIDVEDGRLVLRHRRPVSQPYPNAYSHTLPQFHYSQTTGEITAVFQTDPTYPSNPGASTSWRNRTYYVTSLPERKPRTFIDDAAETLGTVFRAPLTLFGGPPAVTSATDEAFNLREDEVDEQERGDEAEVDDSPALNRKVRVFGTTEAGTHALGTKARVRRQWQVIPLRKTVARPRHSG</sequence>
<proteinExistence type="predicted"/>
<dbReference type="EMBL" id="MU275840">
    <property type="protein sequence ID" value="KAI0053436.1"/>
    <property type="molecule type" value="Genomic_DNA"/>
</dbReference>
<accession>A0ACB8SC15</accession>
<reference evidence="1" key="1">
    <citation type="submission" date="2021-02" db="EMBL/GenBank/DDBJ databases">
        <authorList>
            <consortium name="DOE Joint Genome Institute"/>
            <person name="Ahrendt S."/>
            <person name="Looney B.P."/>
            <person name="Miyauchi S."/>
            <person name="Morin E."/>
            <person name="Drula E."/>
            <person name="Courty P.E."/>
            <person name="Chicoki N."/>
            <person name="Fauchery L."/>
            <person name="Kohler A."/>
            <person name="Kuo A."/>
            <person name="Labutti K."/>
            <person name="Pangilinan J."/>
            <person name="Lipzen A."/>
            <person name="Riley R."/>
            <person name="Andreopoulos W."/>
            <person name="He G."/>
            <person name="Johnson J."/>
            <person name="Barry K.W."/>
            <person name="Grigoriev I.V."/>
            <person name="Nagy L."/>
            <person name="Hibbett D."/>
            <person name="Henrissat B."/>
            <person name="Matheny P.B."/>
            <person name="Labbe J."/>
            <person name="Martin F."/>
        </authorList>
    </citation>
    <scope>NUCLEOTIDE SEQUENCE</scope>
    <source>
        <strain evidence="1">FP105234-sp</strain>
    </source>
</reference>
<keyword evidence="2" id="KW-1185">Reference proteome</keyword>
<name>A0ACB8SC15_9AGAM</name>
<protein>
    <submittedName>
        <fullName evidence="1">WD40 repeat-like protein</fullName>
    </submittedName>
</protein>
<reference evidence="1" key="2">
    <citation type="journal article" date="2022" name="New Phytol.">
        <title>Evolutionary transition to the ectomycorrhizal habit in the genomes of a hyperdiverse lineage of mushroom-forming fungi.</title>
        <authorList>
            <person name="Looney B."/>
            <person name="Miyauchi S."/>
            <person name="Morin E."/>
            <person name="Drula E."/>
            <person name="Courty P.E."/>
            <person name="Kohler A."/>
            <person name="Kuo A."/>
            <person name="LaButti K."/>
            <person name="Pangilinan J."/>
            <person name="Lipzen A."/>
            <person name="Riley R."/>
            <person name="Andreopoulos W."/>
            <person name="He G."/>
            <person name="Johnson J."/>
            <person name="Nolan M."/>
            <person name="Tritt A."/>
            <person name="Barry K.W."/>
            <person name="Grigoriev I.V."/>
            <person name="Nagy L.G."/>
            <person name="Hibbett D."/>
            <person name="Henrissat B."/>
            <person name="Matheny P.B."/>
            <person name="Labbe J."/>
            <person name="Martin F.M."/>
        </authorList>
    </citation>
    <scope>NUCLEOTIDE SEQUENCE</scope>
    <source>
        <strain evidence="1">FP105234-sp</strain>
    </source>
</reference>
<evidence type="ECO:0000313" key="1">
    <source>
        <dbReference type="EMBL" id="KAI0053436.1"/>
    </source>
</evidence>
<gene>
    <name evidence="1" type="ORF">FA95DRAFT_1579533</name>
</gene>
<dbReference type="Proteomes" id="UP000814033">
    <property type="component" value="Unassembled WGS sequence"/>
</dbReference>
<comment type="caution">
    <text evidence="1">The sequence shown here is derived from an EMBL/GenBank/DDBJ whole genome shotgun (WGS) entry which is preliminary data.</text>
</comment>
<evidence type="ECO:0000313" key="2">
    <source>
        <dbReference type="Proteomes" id="UP000814033"/>
    </source>
</evidence>